<dbReference type="PRINTS" id="PR00105">
    <property type="entry name" value="C5METTRFRASE"/>
</dbReference>
<comment type="caution">
    <text evidence="5">The sequence shown here is derived from an EMBL/GenBank/DDBJ whole genome shotgun (WGS) entry which is preliminary data.</text>
</comment>
<proteinExistence type="inferred from homology"/>
<gene>
    <name evidence="5" type="ORF">BN946_scf185001.g44</name>
</gene>
<protein>
    <recommendedName>
        <fullName evidence="7">S-adenosyl-L-methionine-dependent methyltransferase</fullName>
    </recommendedName>
</protein>
<evidence type="ECO:0000256" key="3">
    <source>
        <dbReference type="ARBA" id="ARBA00022691"/>
    </source>
</evidence>
<dbReference type="GO" id="GO:0005634">
    <property type="term" value="C:nucleus"/>
    <property type="evidence" value="ECO:0007669"/>
    <property type="project" value="TreeGrafter"/>
</dbReference>
<comment type="similarity">
    <text evidence="4">Belongs to the class I-like SAM-binding methyltransferase superfamily. C5-methyltransferase family.</text>
</comment>
<dbReference type="PROSITE" id="PS51679">
    <property type="entry name" value="SAM_MT_C5"/>
    <property type="match status" value="1"/>
</dbReference>
<dbReference type="OMA" id="HYAFKYA"/>
<dbReference type="InterPro" id="IPR050750">
    <property type="entry name" value="C5-MTase"/>
</dbReference>
<keyword evidence="3 4" id="KW-0949">S-adenosyl-L-methionine</keyword>
<dbReference type="Gene3D" id="3.40.50.150">
    <property type="entry name" value="Vaccinia Virus protein VP39"/>
    <property type="match status" value="1"/>
</dbReference>
<dbReference type="GO" id="GO:0008168">
    <property type="term" value="F:methyltransferase activity"/>
    <property type="evidence" value="ECO:0007669"/>
    <property type="project" value="UniProtKB-KW"/>
</dbReference>
<dbReference type="Gene3D" id="3.90.120.10">
    <property type="entry name" value="DNA Methylase, subunit A, domain 2"/>
    <property type="match status" value="1"/>
</dbReference>
<dbReference type="InterPro" id="IPR029063">
    <property type="entry name" value="SAM-dependent_MTases_sf"/>
</dbReference>
<dbReference type="PANTHER" id="PTHR46098:SF1">
    <property type="entry name" value="TRNA (CYTOSINE(38)-C(5))-METHYLTRANSFERASE"/>
    <property type="match status" value="1"/>
</dbReference>
<dbReference type="EMBL" id="CCBP010000215">
    <property type="protein sequence ID" value="CDO74796.1"/>
    <property type="molecule type" value="Genomic_DNA"/>
</dbReference>
<dbReference type="HOGENOM" id="CLU_049101_1_0_1"/>
<dbReference type="STRING" id="5643.A0A060SKX5"/>
<keyword evidence="2 4" id="KW-0808">Transferase</keyword>
<dbReference type="Pfam" id="PF00145">
    <property type="entry name" value="DNA_methylase"/>
    <property type="match status" value="1"/>
</dbReference>
<name>A0A060SKX5_PYCCI</name>
<evidence type="ECO:0000256" key="1">
    <source>
        <dbReference type="ARBA" id="ARBA00022603"/>
    </source>
</evidence>
<dbReference type="Proteomes" id="UP000029665">
    <property type="component" value="Unassembled WGS sequence"/>
</dbReference>
<reference evidence="5" key="1">
    <citation type="submission" date="2014-01" db="EMBL/GenBank/DDBJ databases">
        <title>The genome of the white-rot fungus Pycnoporus cinnabarinus: a basidiomycete model with a versatile arsenal for lignocellulosic biomass breakdown.</title>
        <authorList>
            <person name="Levasseur A."/>
            <person name="Lomascolo A."/>
            <person name="Ruiz-Duenas F.J."/>
            <person name="Uzan E."/>
            <person name="Piumi F."/>
            <person name="Kues U."/>
            <person name="Ram A.F.J."/>
            <person name="Murat C."/>
            <person name="Haon M."/>
            <person name="Benoit I."/>
            <person name="Arfi Y."/>
            <person name="Chevret D."/>
            <person name="Drula E."/>
            <person name="Kwon M.J."/>
            <person name="Gouret P."/>
            <person name="Lesage-Meessen L."/>
            <person name="Lombard V."/>
            <person name="Mariette J."/>
            <person name="Noirot C."/>
            <person name="Park J."/>
            <person name="Patyshakuliyeva A."/>
            <person name="Wieneger R.A.B."/>
            <person name="Wosten H.A.B."/>
            <person name="Martin F."/>
            <person name="Coutinho P.M."/>
            <person name="de Vries R."/>
            <person name="Martinez A.T."/>
            <person name="Klopp C."/>
            <person name="Pontarotti P."/>
            <person name="Henrissat B."/>
            <person name="Record E."/>
        </authorList>
    </citation>
    <scope>NUCLEOTIDE SEQUENCE [LARGE SCALE GENOMIC DNA]</scope>
    <source>
        <strain evidence="5">BRFM137</strain>
    </source>
</reference>
<evidence type="ECO:0000313" key="6">
    <source>
        <dbReference type="Proteomes" id="UP000029665"/>
    </source>
</evidence>
<organism evidence="5 6">
    <name type="scientific">Pycnoporus cinnabarinus</name>
    <name type="common">Cinnabar-red polypore</name>
    <name type="synonym">Trametes cinnabarina</name>
    <dbReference type="NCBI Taxonomy" id="5643"/>
    <lineage>
        <taxon>Eukaryota</taxon>
        <taxon>Fungi</taxon>
        <taxon>Dikarya</taxon>
        <taxon>Basidiomycota</taxon>
        <taxon>Agaricomycotina</taxon>
        <taxon>Agaricomycetes</taxon>
        <taxon>Polyporales</taxon>
        <taxon>Polyporaceae</taxon>
        <taxon>Trametes</taxon>
    </lineage>
</organism>
<evidence type="ECO:0000313" key="5">
    <source>
        <dbReference type="EMBL" id="CDO74796.1"/>
    </source>
</evidence>
<dbReference type="PANTHER" id="PTHR46098">
    <property type="entry name" value="TRNA (CYTOSINE(38)-C(5))-METHYLTRANSFERASE"/>
    <property type="match status" value="1"/>
</dbReference>
<evidence type="ECO:0008006" key="7">
    <source>
        <dbReference type="Google" id="ProtNLM"/>
    </source>
</evidence>
<accession>A0A060SKX5</accession>
<dbReference type="AlphaFoldDB" id="A0A060SKX5"/>
<dbReference type="OrthoDB" id="414133at2759"/>
<feature type="active site" evidence="4">
    <location>
        <position position="78"/>
    </location>
</feature>
<evidence type="ECO:0000256" key="4">
    <source>
        <dbReference type="PROSITE-ProRule" id="PRU01016"/>
    </source>
</evidence>
<dbReference type="GO" id="GO:0032259">
    <property type="term" value="P:methylation"/>
    <property type="evidence" value="ECO:0007669"/>
    <property type="project" value="UniProtKB-KW"/>
</dbReference>
<evidence type="ECO:0000256" key="2">
    <source>
        <dbReference type="ARBA" id="ARBA00022679"/>
    </source>
</evidence>
<dbReference type="InterPro" id="IPR001525">
    <property type="entry name" value="C5_MeTfrase"/>
</dbReference>
<keyword evidence="1 4" id="KW-0489">Methyltransferase</keyword>
<sequence>MSVKALEFYSGIGGLHRALALSSVRGHVVRAFDWDQAACRVYAANYGRDIVHKVDIGTLEAEELASLDAEVWLLSPSCQPYTVLNPLAKGDEDPRAKSFIRLIEVVLPRLFQMQKHPQRLLVENVAGFETSSTRGRLLATLHALGYSTIELLITPLQFGIPNSRLRYYLLAKYGLGDFPGTDGLELHVWRHIPGRGSDWIDTRVQSDGEAADVAVSAIHEYLDKDCPDDPHPHAIPDKIMERWGRLFDIVLPSSKRTCCFTRGVYLQ</sequence>
<dbReference type="SUPFAM" id="SSF53335">
    <property type="entry name" value="S-adenosyl-L-methionine-dependent methyltransferases"/>
    <property type="match status" value="1"/>
</dbReference>
<keyword evidence="6" id="KW-1185">Reference proteome</keyword>